<gene>
    <name evidence="2" type="ORF">Pme01_17220</name>
</gene>
<name>A0A8J3TIN2_9ACTN</name>
<evidence type="ECO:0000256" key="1">
    <source>
        <dbReference type="SAM" id="MobiDB-lite"/>
    </source>
</evidence>
<dbReference type="AlphaFoldDB" id="A0A8J3TIN2"/>
<feature type="compositionally biased region" description="Low complexity" evidence="1">
    <location>
        <begin position="29"/>
        <end position="46"/>
    </location>
</feature>
<keyword evidence="3" id="KW-1185">Reference proteome</keyword>
<comment type="caution">
    <text evidence="2">The sequence shown here is derived from an EMBL/GenBank/DDBJ whole genome shotgun (WGS) entry which is preliminary data.</text>
</comment>
<proteinExistence type="predicted"/>
<protein>
    <submittedName>
        <fullName evidence="2">Uncharacterized protein</fullName>
    </submittedName>
</protein>
<feature type="compositionally biased region" description="Basic and acidic residues" evidence="1">
    <location>
        <begin position="106"/>
        <end position="132"/>
    </location>
</feature>
<organism evidence="2 3">
    <name type="scientific">Planosporangium mesophilum</name>
    <dbReference type="NCBI Taxonomy" id="689768"/>
    <lineage>
        <taxon>Bacteria</taxon>
        <taxon>Bacillati</taxon>
        <taxon>Actinomycetota</taxon>
        <taxon>Actinomycetes</taxon>
        <taxon>Micromonosporales</taxon>
        <taxon>Micromonosporaceae</taxon>
        <taxon>Planosporangium</taxon>
    </lineage>
</organism>
<dbReference type="RefSeq" id="WP_168115048.1">
    <property type="nucleotide sequence ID" value="NZ_JAATVX010000005.1"/>
</dbReference>
<feature type="compositionally biased region" description="Low complexity" evidence="1">
    <location>
        <begin position="158"/>
        <end position="171"/>
    </location>
</feature>
<evidence type="ECO:0000313" key="2">
    <source>
        <dbReference type="EMBL" id="GII22125.1"/>
    </source>
</evidence>
<accession>A0A8J3TIN2</accession>
<sequence>MYPNTNGSGFGRDVPLTPFTPWAGSSGIPSQRSPWEPSSRPSSERSGWVDPARVRPPVEPVEPVEPVAPGTGTGIPTDGVGPETQTRVDGVGLETPPESVGPDPDQADRDKAGVAEAGRDEAGVAEADRDEAGVAENGEPTPVAVDVESAEAEETGETADTADTADTGETGQASAETGKPAATGLRPGDLPETRIVLWPDADAEAFRARIRQAGNLFVDDPDFAVTAAATVVSEAVSALAATLQHQQAELDPRRDGAAPDTETLRVAVRRYREFLERVLAL</sequence>
<evidence type="ECO:0000313" key="3">
    <source>
        <dbReference type="Proteomes" id="UP000599074"/>
    </source>
</evidence>
<feature type="compositionally biased region" description="Acidic residues" evidence="1">
    <location>
        <begin position="148"/>
        <end position="157"/>
    </location>
</feature>
<dbReference type="Proteomes" id="UP000599074">
    <property type="component" value="Unassembled WGS sequence"/>
</dbReference>
<reference evidence="2" key="1">
    <citation type="submission" date="2021-01" db="EMBL/GenBank/DDBJ databases">
        <title>Whole genome shotgun sequence of Planosporangium mesophilum NBRC 109066.</title>
        <authorList>
            <person name="Komaki H."/>
            <person name="Tamura T."/>
        </authorList>
    </citation>
    <scope>NUCLEOTIDE SEQUENCE</scope>
    <source>
        <strain evidence="2">NBRC 109066</strain>
    </source>
</reference>
<feature type="region of interest" description="Disordered" evidence="1">
    <location>
        <begin position="1"/>
        <end position="190"/>
    </location>
</feature>
<dbReference type="EMBL" id="BOON01000016">
    <property type="protein sequence ID" value="GII22125.1"/>
    <property type="molecule type" value="Genomic_DNA"/>
</dbReference>